<sequence length="232" mass="24819">MSTRTIKVWDLPTRIFHWLLAILVVAAFVTGWLGGNLIEWHGRAGIAITGLLAFRLVWGFIGSTYARFADFVPGPAHIWAHIRGEWNGLGHNPFGALSVLALLGILIFQAVSGLVSNDDIAFEGPLYALVSKDTSDWLSSLHRLNFWVIIALVAAHVGAILYYLHAKKDNLVKPMIVGTKEVSDPDARAAQGGGVLAFVVALAIALAVVWAANGGLLPPPPPPAPAEATPAW</sequence>
<comment type="subcellular location">
    <subcellularLocation>
        <location evidence="1">Cell membrane</location>
        <topology evidence="1">Multi-pass membrane protein</topology>
    </subcellularLocation>
</comment>
<dbReference type="SUPFAM" id="SSF81342">
    <property type="entry name" value="Transmembrane di-heme cytochromes"/>
    <property type="match status" value="1"/>
</dbReference>
<dbReference type="PANTHER" id="PTHR30485:SF2">
    <property type="entry name" value="BLL0597 PROTEIN"/>
    <property type="match status" value="1"/>
</dbReference>
<proteinExistence type="predicted"/>
<dbReference type="PANTHER" id="PTHR30485">
    <property type="entry name" value="NI/FE-HYDROGENASE 1 B-TYPE CYTOCHROME SUBUNIT"/>
    <property type="match status" value="1"/>
</dbReference>
<evidence type="ECO:0000313" key="8">
    <source>
        <dbReference type="EMBL" id="AMO38034.1"/>
    </source>
</evidence>
<feature type="transmembrane region" description="Helical" evidence="6">
    <location>
        <begin position="94"/>
        <end position="115"/>
    </location>
</feature>
<dbReference type="Gene3D" id="1.20.950.20">
    <property type="entry name" value="Transmembrane di-heme cytochromes, Chain C"/>
    <property type="match status" value="1"/>
</dbReference>
<keyword evidence="9" id="KW-1185">Reference proteome</keyword>
<keyword evidence="4 6" id="KW-1133">Transmembrane helix</keyword>
<dbReference type="InterPro" id="IPR011577">
    <property type="entry name" value="Cyt_b561_bac/Ni-Hgenase"/>
</dbReference>
<keyword evidence="5 6" id="KW-0472">Membrane</keyword>
<dbReference type="InterPro" id="IPR051542">
    <property type="entry name" value="Hydrogenase_cytochrome"/>
</dbReference>
<evidence type="ECO:0000256" key="3">
    <source>
        <dbReference type="ARBA" id="ARBA00022692"/>
    </source>
</evidence>
<evidence type="ECO:0000256" key="4">
    <source>
        <dbReference type="ARBA" id="ARBA00022989"/>
    </source>
</evidence>
<dbReference type="GO" id="GO:0009055">
    <property type="term" value="F:electron transfer activity"/>
    <property type="evidence" value="ECO:0007669"/>
    <property type="project" value="InterPro"/>
</dbReference>
<dbReference type="KEGG" id="thu:AC731_014460"/>
<dbReference type="GO" id="GO:0022904">
    <property type="term" value="P:respiratory electron transport chain"/>
    <property type="evidence" value="ECO:0007669"/>
    <property type="project" value="InterPro"/>
</dbReference>
<feature type="transmembrane region" description="Helical" evidence="6">
    <location>
        <begin position="193"/>
        <end position="212"/>
    </location>
</feature>
<dbReference type="Pfam" id="PF01292">
    <property type="entry name" value="Ni_hydr_CYTB"/>
    <property type="match status" value="1"/>
</dbReference>
<gene>
    <name evidence="8" type="ORF">AC731_014460</name>
</gene>
<dbReference type="Proteomes" id="UP000036902">
    <property type="component" value="Chromosome"/>
</dbReference>
<evidence type="ECO:0000313" key="9">
    <source>
        <dbReference type="Proteomes" id="UP000036902"/>
    </source>
</evidence>
<accession>A0A127K8M3</accession>
<keyword evidence="2" id="KW-1003">Cell membrane</keyword>
<dbReference type="RefSeq" id="WP_048707090.1">
    <property type="nucleotide sequence ID" value="NZ_CP014646.1"/>
</dbReference>
<dbReference type="InterPro" id="IPR016174">
    <property type="entry name" value="Di-haem_cyt_TM"/>
</dbReference>
<evidence type="ECO:0000256" key="1">
    <source>
        <dbReference type="ARBA" id="ARBA00004651"/>
    </source>
</evidence>
<feature type="domain" description="Cytochrome b561 bacterial/Ni-hydrogenase" evidence="7">
    <location>
        <begin position="8"/>
        <end position="176"/>
    </location>
</feature>
<evidence type="ECO:0000256" key="2">
    <source>
        <dbReference type="ARBA" id="ARBA00022475"/>
    </source>
</evidence>
<dbReference type="STRING" id="1134435.AC731_014460"/>
<organism evidence="8 9">
    <name type="scientific">Thauera humireducens</name>
    <dbReference type="NCBI Taxonomy" id="1134435"/>
    <lineage>
        <taxon>Bacteria</taxon>
        <taxon>Pseudomonadati</taxon>
        <taxon>Pseudomonadota</taxon>
        <taxon>Betaproteobacteria</taxon>
        <taxon>Rhodocyclales</taxon>
        <taxon>Zoogloeaceae</taxon>
        <taxon>Thauera</taxon>
    </lineage>
</organism>
<reference evidence="9" key="1">
    <citation type="submission" date="2016-03" db="EMBL/GenBank/DDBJ databases">
        <authorList>
            <person name="Ma C."/>
            <person name="Zhou S."/>
            <person name="Yang G."/>
        </authorList>
    </citation>
    <scope>NUCLEOTIDE SEQUENCE [LARGE SCALE GENOMIC DNA]</scope>
    <source>
        <strain evidence="9">SgZ-1</strain>
    </source>
</reference>
<keyword evidence="3 6" id="KW-0812">Transmembrane</keyword>
<evidence type="ECO:0000256" key="5">
    <source>
        <dbReference type="ARBA" id="ARBA00023136"/>
    </source>
</evidence>
<evidence type="ECO:0000256" key="6">
    <source>
        <dbReference type="SAM" id="Phobius"/>
    </source>
</evidence>
<protein>
    <submittedName>
        <fullName evidence="8">Cytochrome B</fullName>
    </submittedName>
</protein>
<dbReference type="EMBL" id="CP014646">
    <property type="protein sequence ID" value="AMO38034.1"/>
    <property type="molecule type" value="Genomic_DNA"/>
</dbReference>
<dbReference type="AlphaFoldDB" id="A0A127K8M3"/>
<dbReference type="GO" id="GO:0005886">
    <property type="term" value="C:plasma membrane"/>
    <property type="evidence" value="ECO:0007669"/>
    <property type="project" value="UniProtKB-SubCell"/>
</dbReference>
<feature type="transmembrane region" description="Helical" evidence="6">
    <location>
        <begin position="15"/>
        <end position="34"/>
    </location>
</feature>
<name>A0A127K8M3_9RHOO</name>
<evidence type="ECO:0000259" key="7">
    <source>
        <dbReference type="Pfam" id="PF01292"/>
    </source>
</evidence>
<dbReference type="GO" id="GO:0020037">
    <property type="term" value="F:heme binding"/>
    <property type="evidence" value="ECO:0007669"/>
    <property type="project" value="TreeGrafter"/>
</dbReference>
<feature type="transmembrane region" description="Helical" evidence="6">
    <location>
        <begin position="144"/>
        <end position="164"/>
    </location>
</feature>
<feature type="transmembrane region" description="Helical" evidence="6">
    <location>
        <begin position="40"/>
        <end position="58"/>
    </location>
</feature>